<dbReference type="OrthoDB" id="244263at2"/>
<reference evidence="1 2" key="1">
    <citation type="submission" date="2019-02" db="EMBL/GenBank/DDBJ databases">
        <title>Deep-cultivation of Planctomycetes and their phenomic and genomic characterization uncovers novel biology.</title>
        <authorList>
            <person name="Wiegand S."/>
            <person name="Jogler M."/>
            <person name="Boedeker C."/>
            <person name="Pinto D."/>
            <person name="Vollmers J."/>
            <person name="Rivas-Marin E."/>
            <person name="Kohn T."/>
            <person name="Peeters S.H."/>
            <person name="Heuer A."/>
            <person name="Rast P."/>
            <person name="Oberbeckmann S."/>
            <person name="Bunk B."/>
            <person name="Jeske O."/>
            <person name="Meyerdierks A."/>
            <person name="Storesund J.E."/>
            <person name="Kallscheuer N."/>
            <person name="Luecker S."/>
            <person name="Lage O.M."/>
            <person name="Pohl T."/>
            <person name="Merkel B.J."/>
            <person name="Hornburger P."/>
            <person name="Mueller R.-W."/>
            <person name="Bruemmer F."/>
            <person name="Labrenz M."/>
            <person name="Spormann A.M."/>
            <person name="Op Den Camp H."/>
            <person name="Overmann J."/>
            <person name="Amann R."/>
            <person name="Jetten M.S.M."/>
            <person name="Mascher T."/>
            <person name="Medema M.H."/>
            <person name="Devos D.P."/>
            <person name="Kaster A.-K."/>
            <person name="Ovreas L."/>
            <person name="Rohde M."/>
            <person name="Galperin M.Y."/>
            <person name="Jogler C."/>
        </authorList>
    </citation>
    <scope>NUCLEOTIDE SEQUENCE [LARGE SCALE GENOMIC DNA]</scope>
    <source>
        <strain evidence="1 2">Pla144</strain>
    </source>
</reference>
<organism evidence="1 2">
    <name type="scientific">Bythopirellula polymerisocia</name>
    <dbReference type="NCBI Taxonomy" id="2528003"/>
    <lineage>
        <taxon>Bacteria</taxon>
        <taxon>Pseudomonadati</taxon>
        <taxon>Planctomycetota</taxon>
        <taxon>Planctomycetia</taxon>
        <taxon>Pirellulales</taxon>
        <taxon>Lacipirellulaceae</taxon>
        <taxon>Bythopirellula</taxon>
    </lineage>
</organism>
<name>A0A5C6D3Q7_9BACT</name>
<evidence type="ECO:0008006" key="3">
    <source>
        <dbReference type="Google" id="ProtNLM"/>
    </source>
</evidence>
<evidence type="ECO:0000313" key="1">
    <source>
        <dbReference type="EMBL" id="TWU30411.1"/>
    </source>
</evidence>
<accession>A0A5C6D3Q7</accession>
<protein>
    <recommendedName>
        <fullName evidence="3">AsmA-like C-terminal domain-containing protein</fullName>
    </recommendedName>
</protein>
<keyword evidence="2" id="KW-1185">Reference proteome</keyword>
<gene>
    <name evidence="1" type="ORF">Pla144_11970</name>
</gene>
<evidence type="ECO:0000313" key="2">
    <source>
        <dbReference type="Proteomes" id="UP000318437"/>
    </source>
</evidence>
<comment type="caution">
    <text evidence="1">The sequence shown here is derived from an EMBL/GenBank/DDBJ whole genome shotgun (WGS) entry which is preliminary data.</text>
</comment>
<proteinExistence type="predicted"/>
<dbReference type="RefSeq" id="WP_146448626.1">
    <property type="nucleotide sequence ID" value="NZ_SJPS01000001.1"/>
</dbReference>
<dbReference type="Proteomes" id="UP000318437">
    <property type="component" value="Unassembled WGS sequence"/>
</dbReference>
<dbReference type="AlphaFoldDB" id="A0A5C6D3Q7"/>
<sequence>MARRRKTEERQPRRKNRFKQRLIVFLLLVVGTVGALPTIISHSPLRDTLLNWQMPPGGWCVQSEQGAFSWTGAQSLSNVAIIAPDGNPLLTAESLTIERSLAALALQSRILGTTRVVRPVAFVTTRSDGSNVEDFLSAVRKRKESLPGETVDSTKSIAAKITLQAEIEDGRVQGYDAVSETKWQVEEANLSAALSAERGLTAAEGSANVRYADDRTGRVKFRVQDADDNQQQLDLLAEGLLLSPLKPFLTRTVGECQLAGTAALDAHALWNPKSEGPLSLTTWGRAECDGLAFSGEVLQGDRLECNRLEIPWKGSFAHGELGINELKLKCDWADVAAQGSLALEELKALSLTNLPHREMKFSGKVSLARLAQMLPHAMQVREGVRIDAGEVEFNANSGLREGAFSWSTEVSLANLAGQDSSRPIRWEDPVQIAAQWKDSPAGPRLDRFTLTAPSTAATVVSTDDRMHGDFQIDLEQLVEKLGQFVDLQGLECRGYARGNFQYTTTSDTQFEALADVKLSELVVTRGERLLWEEPQLVVDLRAAGRAEHMLPKSLSTSSMSLHGDRDELAVTLLEAVDLKSVANWQVKIEGNGPVDSWAGRLRPWMQGIPDEISGQAKLQAKLTVAEKEMALSEMVGSIEGLHIRKGEMAVDDPQVNFSGDCLWNAEAHRLHSREFQLAGSIVAFRSRDVRVDLEESQSTSQKPLPVVTGEIAYRTDLERLASAAGLVGGREATWPRGTAAGVLRLATNSEQILADFSLDGEAIALVKSASSRSTTKQQPIIVWSEPKLRTTGKAVYNIAREQIALEKFSIDGQTVQVTGKATWDKPTEGGEIVVQGSTQYDPASLDQLIVNYAGPAVRVQGDRVVRFEARGRLPSQSESDHWSQLWQATAEGGWSSASVFGLPIGTGKLQGSLGAGQLVIAPFDLAMGEGRFMASPRVVLDPTPQQMFLPAGPMFTNVQISPAVSEQMLKYVAPILAGATRVDGKFSVDLAETKIPLDDPKLTHTAGKLAVHELTVLPGPMVADLTTTIQQLQALKKGKDLLQGGIAPKPARLLSMHDQQIEFQVVEGRVYHRNLVFTIDDVPVRSQGSVGFDQSLALVIDIPIQDRWIDGEDALKGLAGQSLQVPIYGTFEKPRVDQQAMANLTKQLLRDTARQAIGGEINRQLEKLFKQR</sequence>
<dbReference type="EMBL" id="SJPS01000001">
    <property type="protein sequence ID" value="TWU30411.1"/>
    <property type="molecule type" value="Genomic_DNA"/>
</dbReference>